<feature type="compositionally biased region" description="Basic and acidic residues" evidence="1">
    <location>
        <begin position="56"/>
        <end position="72"/>
    </location>
</feature>
<protein>
    <submittedName>
        <fullName evidence="2">Uncharacterized protein</fullName>
    </submittedName>
</protein>
<evidence type="ECO:0000256" key="1">
    <source>
        <dbReference type="SAM" id="MobiDB-lite"/>
    </source>
</evidence>
<dbReference type="AlphaFoldDB" id="H1VIJ7"/>
<dbReference type="Proteomes" id="UP000007174">
    <property type="component" value="Unassembled WGS sequence"/>
</dbReference>
<feature type="region of interest" description="Disordered" evidence="1">
    <location>
        <begin position="48"/>
        <end position="83"/>
    </location>
</feature>
<gene>
    <name evidence="2" type="ORF">CH063_10720</name>
</gene>
<name>H1VIJ7_COLHI</name>
<reference evidence="3" key="1">
    <citation type="journal article" date="2012" name="Nat. Genet.">
        <title>Lifestyle transitions in plant pathogenic Colletotrichum fungi deciphered by genome and transcriptome analyses.</title>
        <authorList>
            <person name="O'Connell R.J."/>
            <person name="Thon M.R."/>
            <person name="Hacquard S."/>
            <person name="Amyotte S.G."/>
            <person name="Kleemann J."/>
            <person name="Torres M.F."/>
            <person name="Damm U."/>
            <person name="Buiate E.A."/>
            <person name="Epstein L."/>
            <person name="Alkan N."/>
            <person name="Altmueller J."/>
            <person name="Alvarado-Balderrama L."/>
            <person name="Bauser C.A."/>
            <person name="Becker C."/>
            <person name="Birren B.W."/>
            <person name="Chen Z."/>
            <person name="Choi J."/>
            <person name="Crouch J.A."/>
            <person name="Duvick J.P."/>
            <person name="Farman M.A."/>
            <person name="Gan P."/>
            <person name="Heiman D."/>
            <person name="Henrissat B."/>
            <person name="Howard R.J."/>
            <person name="Kabbage M."/>
            <person name="Koch C."/>
            <person name="Kracher B."/>
            <person name="Kubo Y."/>
            <person name="Law A.D."/>
            <person name="Lebrun M.-H."/>
            <person name="Lee Y.-H."/>
            <person name="Miyara I."/>
            <person name="Moore N."/>
            <person name="Neumann U."/>
            <person name="Nordstroem K."/>
            <person name="Panaccione D.G."/>
            <person name="Panstruga R."/>
            <person name="Place M."/>
            <person name="Proctor R.H."/>
            <person name="Prusky D."/>
            <person name="Rech G."/>
            <person name="Reinhardt R."/>
            <person name="Rollins J.A."/>
            <person name="Rounsley S."/>
            <person name="Schardl C.L."/>
            <person name="Schwartz D.C."/>
            <person name="Shenoy N."/>
            <person name="Shirasu K."/>
            <person name="Sikhakolli U.R."/>
            <person name="Stueber K."/>
            <person name="Sukno S.A."/>
            <person name="Sweigard J.A."/>
            <person name="Takano Y."/>
            <person name="Takahara H."/>
            <person name="Trail F."/>
            <person name="van der Does H.C."/>
            <person name="Voll L.M."/>
            <person name="Will I."/>
            <person name="Young S."/>
            <person name="Zeng Q."/>
            <person name="Zhang J."/>
            <person name="Zhou S."/>
            <person name="Dickman M.B."/>
            <person name="Schulze-Lefert P."/>
            <person name="Ver Loren van Themaat E."/>
            <person name="Ma L.-J."/>
            <person name="Vaillancourt L.J."/>
        </authorList>
    </citation>
    <scope>NUCLEOTIDE SEQUENCE [LARGE SCALE GENOMIC DNA]</scope>
    <source>
        <strain evidence="3">IMI 349063</strain>
    </source>
</reference>
<accession>H1VIJ7</accession>
<organism evidence="2 3">
    <name type="scientific">Colletotrichum higginsianum (strain IMI 349063)</name>
    <name type="common">Crucifer anthracnose fungus</name>
    <dbReference type="NCBI Taxonomy" id="759273"/>
    <lineage>
        <taxon>Eukaryota</taxon>
        <taxon>Fungi</taxon>
        <taxon>Dikarya</taxon>
        <taxon>Ascomycota</taxon>
        <taxon>Pezizomycotina</taxon>
        <taxon>Sordariomycetes</taxon>
        <taxon>Hypocreomycetidae</taxon>
        <taxon>Glomerellales</taxon>
        <taxon>Glomerellaceae</taxon>
        <taxon>Colletotrichum</taxon>
        <taxon>Colletotrichum destructivum species complex</taxon>
    </lineage>
</organism>
<proteinExistence type="predicted"/>
<dbReference type="EMBL" id="CACQ02003842">
    <property type="protein sequence ID" value="CCF40050.1"/>
    <property type="molecule type" value="Genomic_DNA"/>
</dbReference>
<sequence>MPAASLARGPAREESGRLLEVHRAGARVAVHLREVLLVGGNLAAVQPGAEAQVQRQRAEDAGDDARRDEARVRASAVPSALVG</sequence>
<feature type="non-terminal residue" evidence="2">
    <location>
        <position position="83"/>
    </location>
</feature>
<evidence type="ECO:0000313" key="3">
    <source>
        <dbReference type="Proteomes" id="UP000007174"/>
    </source>
</evidence>
<evidence type="ECO:0000313" key="2">
    <source>
        <dbReference type="EMBL" id="CCF40050.1"/>
    </source>
</evidence>
<dbReference type="HOGENOM" id="CLU_2549092_0_0_1"/>